<comment type="caution">
    <text evidence="12">The sequence shown here is derived from an EMBL/GenBank/DDBJ whole genome shotgun (WGS) entry which is preliminary data.</text>
</comment>
<evidence type="ECO:0000256" key="5">
    <source>
        <dbReference type="ARBA" id="ARBA00023239"/>
    </source>
</evidence>
<keyword evidence="8" id="KW-0028">Amino-acid biosynthesis</keyword>
<dbReference type="OrthoDB" id="9778118at2"/>
<evidence type="ECO:0000256" key="9">
    <source>
        <dbReference type="PIRSR" id="PIRSR038945-1"/>
    </source>
</evidence>
<keyword evidence="8" id="KW-0791">Threonine biosynthesis</keyword>
<evidence type="ECO:0000256" key="1">
    <source>
        <dbReference type="ARBA" id="ARBA00001933"/>
    </source>
</evidence>
<dbReference type="Proteomes" id="UP000267798">
    <property type="component" value="Unassembled WGS sequence"/>
</dbReference>
<dbReference type="GO" id="GO:0004794">
    <property type="term" value="F:threonine deaminase activity"/>
    <property type="evidence" value="ECO:0007669"/>
    <property type="project" value="TreeGrafter"/>
</dbReference>
<dbReference type="GO" id="GO:0003941">
    <property type="term" value="F:L-serine ammonia-lyase activity"/>
    <property type="evidence" value="ECO:0007669"/>
    <property type="project" value="TreeGrafter"/>
</dbReference>
<dbReference type="GO" id="GO:0006567">
    <property type="term" value="P:L-threonine catabolic process"/>
    <property type="evidence" value="ECO:0007669"/>
    <property type="project" value="TreeGrafter"/>
</dbReference>
<feature type="binding site" evidence="9">
    <location>
        <position position="379"/>
    </location>
    <ligand>
        <name>pyridoxal 5'-phosphate</name>
        <dbReference type="ChEBI" id="CHEBI:597326"/>
    </ligand>
</feature>
<evidence type="ECO:0000256" key="8">
    <source>
        <dbReference type="PIRNR" id="PIRNR038945"/>
    </source>
</evidence>
<evidence type="ECO:0000256" key="3">
    <source>
        <dbReference type="ARBA" id="ARBA00018679"/>
    </source>
</evidence>
<keyword evidence="4 8" id="KW-0663">Pyridoxal phosphate</keyword>
<feature type="binding site" evidence="9">
    <location>
        <position position="136"/>
    </location>
    <ligand>
        <name>pyridoxal 5'-phosphate</name>
        <dbReference type="ChEBI" id="CHEBI:597326"/>
    </ligand>
</feature>
<protein>
    <recommendedName>
        <fullName evidence="3 7">Threonine synthase</fullName>
        <ecNumber evidence="7 8">4.2.3.1</ecNumber>
    </recommendedName>
</protein>
<evidence type="ECO:0000256" key="10">
    <source>
        <dbReference type="PIRSR" id="PIRSR038945-2"/>
    </source>
</evidence>
<evidence type="ECO:0000259" key="11">
    <source>
        <dbReference type="Pfam" id="PF00291"/>
    </source>
</evidence>
<dbReference type="NCBIfam" id="NF006050">
    <property type="entry name" value="PRK08197.1"/>
    <property type="match status" value="1"/>
</dbReference>
<dbReference type="GO" id="GO:0009097">
    <property type="term" value="P:isoleucine biosynthetic process"/>
    <property type="evidence" value="ECO:0007669"/>
    <property type="project" value="TreeGrafter"/>
</dbReference>
<comment type="cofactor">
    <cofactor evidence="1 8 9">
        <name>pyridoxal 5'-phosphate</name>
        <dbReference type="ChEBI" id="CHEBI:597326"/>
    </cofactor>
</comment>
<dbReference type="GO" id="GO:0006565">
    <property type="term" value="P:L-serine catabolic process"/>
    <property type="evidence" value="ECO:0007669"/>
    <property type="project" value="TreeGrafter"/>
</dbReference>
<dbReference type="NCBIfam" id="TIGR00260">
    <property type="entry name" value="thrC"/>
    <property type="match status" value="1"/>
</dbReference>
<dbReference type="EC" id="4.2.3.1" evidence="7 8"/>
<dbReference type="RefSeq" id="WP_120114542.1">
    <property type="nucleotide sequence ID" value="NZ_QXQB01000010.1"/>
</dbReference>
<dbReference type="GO" id="GO:0004795">
    <property type="term" value="F:threonine synthase activity"/>
    <property type="evidence" value="ECO:0007669"/>
    <property type="project" value="UniProtKB-UniRule"/>
</dbReference>
<evidence type="ECO:0000256" key="4">
    <source>
        <dbReference type="ARBA" id="ARBA00022898"/>
    </source>
</evidence>
<dbReference type="InterPro" id="IPR004450">
    <property type="entry name" value="Thr_synthase-like"/>
</dbReference>
<dbReference type="Pfam" id="PF00291">
    <property type="entry name" value="PALP"/>
    <property type="match status" value="1"/>
</dbReference>
<dbReference type="Gene3D" id="3.40.50.1100">
    <property type="match status" value="2"/>
</dbReference>
<name>A0A3A6PK75_9BACL</name>
<feature type="domain" description="Tryptophan synthase beta chain-like PALP" evidence="11">
    <location>
        <begin position="72"/>
        <end position="380"/>
    </location>
</feature>
<dbReference type="UniPathway" id="UPA00050">
    <property type="reaction ID" value="UER00065"/>
</dbReference>
<evidence type="ECO:0000313" key="12">
    <source>
        <dbReference type="EMBL" id="RJX36721.1"/>
    </source>
</evidence>
<proteinExistence type="inferred from homology"/>
<dbReference type="InterPro" id="IPR001926">
    <property type="entry name" value="TrpB-like_PALP"/>
</dbReference>
<evidence type="ECO:0000313" key="13">
    <source>
        <dbReference type="Proteomes" id="UP000267798"/>
    </source>
</evidence>
<dbReference type="PIRSF" id="PIRSF038945">
    <property type="entry name" value="Thr_synthase"/>
    <property type="match status" value="1"/>
</dbReference>
<keyword evidence="5 8" id="KW-0456">Lyase</keyword>
<evidence type="ECO:0000256" key="7">
    <source>
        <dbReference type="NCBIfam" id="TIGR00260"/>
    </source>
</evidence>
<dbReference type="EMBL" id="QXQB01000010">
    <property type="protein sequence ID" value="RJX36721.1"/>
    <property type="molecule type" value="Genomic_DNA"/>
</dbReference>
<comment type="similarity">
    <text evidence="2 8">Belongs to the threonine synthase family.</text>
</comment>
<feature type="modified residue" description="N6-(pyridoxal phosphate)lysine" evidence="10">
    <location>
        <position position="110"/>
    </location>
</feature>
<dbReference type="InterPro" id="IPR050147">
    <property type="entry name" value="Ser/Thr_Dehydratase"/>
</dbReference>
<dbReference type="SUPFAM" id="SSF53686">
    <property type="entry name" value="Tryptophan synthase beta subunit-like PLP-dependent enzymes"/>
    <property type="match status" value="1"/>
</dbReference>
<gene>
    <name evidence="12" type="ORF">D3P09_27050</name>
</gene>
<dbReference type="InterPro" id="IPR026260">
    <property type="entry name" value="Thr_Synthase_bac/arc"/>
</dbReference>
<dbReference type="PANTHER" id="PTHR48078">
    <property type="entry name" value="THREONINE DEHYDRATASE, MITOCHONDRIAL-RELATED"/>
    <property type="match status" value="1"/>
</dbReference>
<reference evidence="12 13" key="1">
    <citation type="submission" date="2018-09" db="EMBL/GenBank/DDBJ databases">
        <title>Paenibacillus aracenensis nov. sp. isolated from a cave in southern Spain.</title>
        <authorList>
            <person name="Jurado V."/>
            <person name="Gutierrez-Patricio S."/>
            <person name="Gonzalez-Pimentel J.L."/>
            <person name="Miller A.Z."/>
            <person name="Laiz L."/>
            <person name="Saiz-Jimenez C."/>
        </authorList>
    </citation>
    <scope>NUCLEOTIDE SEQUENCE [LARGE SCALE GENOMIC DNA]</scope>
    <source>
        <strain evidence="12 13">JCM 19203</strain>
    </source>
</reference>
<evidence type="ECO:0000256" key="6">
    <source>
        <dbReference type="ARBA" id="ARBA00049144"/>
    </source>
</evidence>
<organism evidence="12 13">
    <name type="scientific">Paenibacillus pinisoli</name>
    <dbReference type="NCBI Taxonomy" id="1276110"/>
    <lineage>
        <taxon>Bacteria</taxon>
        <taxon>Bacillati</taxon>
        <taxon>Bacillota</taxon>
        <taxon>Bacilli</taxon>
        <taxon>Bacillales</taxon>
        <taxon>Paenibacillaceae</taxon>
        <taxon>Paenibacillus</taxon>
    </lineage>
</organism>
<evidence type="ECO:0000256" key="2">
    <source>
        <dbReference type="ARBA" id="ARBA00005517"/>
    </source>
</evidence>
<dbReference type="GO" id="GO:0009088">
    <property type="term" value="P:threonine biosynthetic process"/>
    <property type="evidence" value="ECO:0007669"/>
    <property type="project" value="UniProtKB-UniRule"/>
</dbReference>
<keyword evidence="13" id="KW-1185">Reference proteome</keyword>
<dbReference type="CDD" id="cd01563">
    <property type="entry name" value="Thr-synth_1"/>
    <property type="match status" value="1"/>
</dbReference>
<accession>A0A3A6PK75</accession>
<comment type="catalytic activity">
    <reaction evidence="6 8">
        <text>O-phospho-L-homoserine + H2O = L-threonine + phosphate</text>
        <dbReference type="Rhea" id="RHEA:10840"/>
        <dbReference type="ChEBI" id="CHEBI:15377"/>
        <dbReference type="ChEBI" id="CHEBI:43474"/>
        <dbReference type="ChEBI" id="CHEBI:57590"/>
        <dbReference type="ChEBI" id="CHEBI:57926"/>
        <dbReference type="EC" id="4.2.3.1"/>
    </reaction>
</comment>
<sequence>MNTFRPVCWYCGETYEAEPIYTCRRCKGTLDIRYEYKEIFGKAYFEPLSASAGSDIWRFRELLPIWPNRKAVTLGEGGTPLIRTHNILNIANNQSLWLKLESVNPTLAFKDRPLAVAMTAAAQFGLNEVVCASTGNTGVAAAAYAARAGLRCTIYVPEGTPEEKRAAMEQYGAVLHTVKGHYSDAYKVAEEMALERQAFNLTSTYMNPYAVEGNKTVAYELAFQLGKVPDWIIVPIGAGPLLSGIYKGFKEMQLAGFIDKLPRMAGVQAEGCAPIVKAFHNGEAGVQPWSDPVQTIASGIADPLLTYPADGTRTLSVIRESKGIALAIADAELHRYRKLLAEREGVLAELSSVTAVAAAAHMQQTGLLEQNATIVSIVTGHGLKDMSAAINHTKGSVL</sequence>
<comment type="pathway">
    <text evidence="8">Amino-acid biosynthesis; L-threonine biosynthesis; L-threonine from L-aspartate: step 5/5.</text>
</comment>
<dbReference type="InterPro" id="IPR036052">
    <property type="entry name" value="TrpB-like_PALP_sf"/>
</dbReference>
<dbReference type="PANTHER" id="PTHR48078:SF6">
    <property type="entry name" value="L-THREONINE DEHYDRATASE CATABOLIC TDCB"/>
    <property type="match status" value="1"/>
</dbReference>
<comment type="function">
    <text evidence="8">Catalyzes the gamma-elimination of phosphate from L-phosphohomoserine and the beta-addition of water to produce L-threonine.</text>
</comment>
<dbReference type="AlphaFoldDB" id="A0A3A6PK75"/>